<dbReference type="Gene3D" id="3.10.290.10">
    <property type="entry name" value="RNA-binding S4 domain"/>
    <property type="match status" value="1"/>
</dbReference>
<dbReference type="InterPro" id="IPR002942">
    <property type="entry name" value="S4_RNA-bd"/>
</dbReference>
<feature type="active site" evidence="6">
    <location>
        <position position="143"/>
    </location>
</feature>
<dbReference type="SUPFAM" id="SSF55174">
    <property type="entry name" value="Alpha-L RNA-binding motif"/>
    <property type="match status" value="1"/>
</dbReference>
<dbReference type="PROSITE" id="PS01129">
    <property type="entry name" value="PSI_RLU"/>
    <property type="match status" value="1"/>
</dbReference>
<dbReference type="PANTHER" id="PTHR21600:SF44">
    <property type="entry name" value="RIBOSOMAL LARGE SUBUNIT PSEUDOURIDINE SYNTHASE D"/>
    <property type="match status" value="1"/>
</dbReference>
<dbReference type="AlphaFoldDB" id="A0A4R4A7A5"/>
<evidence type="ECO:0000259" key="10">
    <source>
        <dbReference type="Pfam" id="PF01479"/>
    </source>
</evidence>
<dbReference type="NCBIfam" id="NF008385">
    <property type="entry name" value="PRK11180.1"/>
    <property type="match status" value="1"/>
</dbReference>
<dbReference type="InterPro" id="IPR036986">
    <property type="entry name" value="S4_RNA-bd_sf"/>
</dbReference>
<dbReference type="EC" id="5.4.99.-" evidence="8"/>
<gene>
    <name evidence="11" type="ORF">EDC29_10994</name>
</gene>
<name>A0A4R4A7A5_MARGR</name>
<dbReference type="InterPro" id="IPR006225">
    <property type="entry name" value="PsdUridine_synth_RluC/D"/>
</dbReference>
<dbReference type="Pfam" id="PF01479">
    <property type="entry name" value="S4"/>
    <property type="match status" value="1"/>
</dbReference>
<evidence type="ECO:0000256" key="2">
    <source>
        <dbReference type="ARBA" id="ARBA00022884"/>
    </source>
</evidence>
<evidence type="ECO:0000256" key="4">
    <source>
        <dbReference type="ARBA" id="ARBA00036882"/>
    </source>
</evidence>
<feature type="domain" description="RNA-binding S4" evidence="10">
    <location>
        <begin position="23"/>
        <end position="69"/>
    </location>
</feature>
<comment type="caution">
    <text evidence="11">The sequence shown here is derived from an EMBL/GenBank/DDBJ whole genome shotgun (WGS) entry which is preliminary data.</text>
</comment>
<dbReference type="InterPro" id="IPR020103">
    <property type="entry name" value="PsdUridine_synth_cat_dom_sf"/>
</dbReference>
<dbReference type="InterPro" id="IPR006145">
    <property type="entry name" value="PsdUridine_synth_RsuA/RluA"/>
</dbReference>
<dbReference type="CDD" id="cd00165">
    <property type="entry name" value="S4"/>
    <property type="match status" value="1"/>
</dbReference>
<comment type="catalytic activity">
    <reaction evidence="8">
        <text>a uridine in RNA = a pseudouridine in RNA</text>
        <dbReference type="Rhea" id="RHEA:48348"/>
        <dbReference type="Rhea" id="RHEA-COMP:12068"/>
        <dbReference type="Rhea" id="RHEA-COMP:12069"/>
        <dbReference type="ChEBI" id="CHEBI:65314"/>
        <dbReference type="ChEBI" id="CHEBI:65315"/>
    </reaction>
</comment>
<dbReference type="Proteomes" id="UP000295247">
    <property type="component" value="Unassembled WGS sequence"/>
</dbReference>
<keyword evidence="3 8" id="KW-0413">Isomerase</keyword>
<evidence type="ECO:0000256" key="6">
    <source>
        <dbReference type="PIRSR" id="PIRSR606225-1"/>
    </source>
</evidence>
<dbReference type="Gene3D" id="3.30.2350.10">
    <property type="entry name" value="Pseudouridine synthase"/>
    <property type="match status" value="1"/>
</dbReference>
<dbReference type="NCBIfam" id="TIGR00005">
    <property type="entry name" value="rluA_subfam"/>
    <property type="match status" value="1"/>
</dbReference>
<evidence type="ECO:0000313" key="11">
    <source>
        <dbReference type="EMBL" id="TCW34732.1"/>
    </source>
</evidence>
<keyword evidence="2 7" id="KW-0694">RNA-binding</keyword>
<dbReference type="FunFam" id="3.30.2350.10:FF:000006">
    <property type="entry name" value="Pseudouridine synthase"/>
    <property type="match status" value="1"/>
</dbReference>
<proteinExistence type="inferred from homology"/>
<evidence type="ECO:0000313" key="12">
    <source>
        <dbReference type="Proteomes" id="UP000295247"/>
    </source>
</evidence>
<sequence length="327" mass="36313">MNVGVAHQRIERDLVLGPGHAGRRLDQVLAELLPEFSRSRLQQWIESGELVVDDQRRRPRDKVWGGERIRLAATLALDERCVAQPIALDIVHEDDALLVVNKPAGLVVHPAAGNPDGTLQNALLHHDPGLAALPRAGIVHRLDKDTSGLLVVAKTLAAHRSLVEQLRLREVHREYRALVIGECVAGARVEAPVGRHPTQRTRMAVVAGGRPAVSHYRVLERFPGHTLLAVELETGRTHQIRVHMSHLRYPLVGDRLYGGRPRPPRGCSVALREALQHFPRQALHAIRLGLRHPEDGRELHWEVAMAADLEALLAQLREESEDDADPT</sequence>
<evidence type="ECO:0000256" key="7">
    <source>
        <dbReference type="PROSITE-ProRule" id="PRU00182"/>
    </source>
</evidence>
<accession>A0A4R4A7A5</accession>
<protein>
    <recommendedName>
        <fullName evidence="8">Pseudouridine synthase</fullName>
        <ecNumber evidence="8">5.4.99.-</ecNumber>
    </recommendedName>
</protein>
<dbReference type="InterPro" id="IPR050188">
    <property type="entry name" value="RluA_PseudoU_synthase"/>
</dbReference>
<dbReference type="GO" id="GO:0160140">
    <property type="term" value="F:23S rRNA pseudouridine(1911/1915/1917) synthase activity"/>
    <property type="evidence" value="ECO:0007669"/>
    <property type="project" value="UniProtKB-EC"/>
</dbReference>
<comment type="similarity">
    <text evidence="1 8">Belongs to the pseudouridine synthase RluA family.</text>
</comment>
<dbReference type="Pfam" id="PF00849">
    <property type="entry name" value="PseudoU_synth_2"/>
    <property type="match status" value="1"/>
</dbReference>
<dbReference type="RefSeq" id="WP_132230229.1">
    <property type="nucleotide sequence ID" value="NZ_NRRH01000015.1"/>
</dbReference>
<evidence type="ECO:0000256" key="3">
    <source>
        <dbReference type="ARBA" id="ARBA00023235"/>
    </source>
</evidence>
<dbReference type="GO" id="GO:0000455">
    <property type="term" value="P:enzyme-directed rRNA pseudouridine synthesis"/>
    <property type="evidence" value="ECO:0007669"/>
    <property type="project" value="UniProtKB-ARBA"/>
</dbReference>
<evidence type="ECO:0000256" key="5">
    <source>
        <dbReference type="ARBA" id="ARBA00056072"/>
    </source>
</evidence>
<evidence type="ECO:0000259" key="9">
    <source>
        <dbReference type="Pfam" id="PF00849"/>
    </source>
</evidence>
<evidence type="ECO:0000256" key="8">
    <source>
        <dbReference type="RuleBase" id="RU362028"/>
    </source>
</evidence>
<dbReference type="EMBL" id="SMDC01000009">
    <property type="protein sequence ID" value="TCW34732.1"/>
    <property type="molecule type" value="Genomic_DNA"/>
</dbReference>
<dbReference type="SUPFAM" id="SSF55120">
    <property type="entry name" value="Pseudouridine synthase"/>
    <property type="match status" value="1"/>
</dbReference>
<evidence type="ECO:0000256" key="1">
    <source>
        <dbReference type="ARBA" id="ARBA00010876"/>
    </source>
</evidence>
<organism evidence="11 12">
    <name type="scientific">Marichromatium gracile</name>
    <name type="common">Chromatium gracile</name>
    <dbReference type="NCBI Taxonomy" id="1048"/>
    <lineage>
        <taxon>Bacteria</taxon>
        <taxon>Pseudomonadati</taxon>
        <taxon>Pseudomonadota</taxon>
        <taxon>Gammaproteobacteria</taxon>
        <taxon>Chromatiales</taxon>
        <taxon>Chromatiaceae</taxon>
        <taxon>Marichromatium</taxon>
    </lineage>
</organism>
<feature type="domain" description="Pseudouridine synthase RsuA/RluA-like" evidence="9">
    <location>
        <begin position="97"/>
        <end position="246"/>
    </location>
</feature>
<comment type="function">
    <text evidence="5">Responsible for synthesis of pseudouridine from uracil at positions 1911, 1915 and 1917 in 23S ribosomal RNA.</text>
</comment>
<dbReference type="PROSITE" id="PS50889">
    <property type="entry name" value="S4"/>
    <property type="match status" value="1"/>
</dbReference>
<comment type="catalytic activity">
    <reaction evidence="4">
        <text>uridine(1911/1915/1917) in 23S rRNA = pseudouridine(1911/1915/1917) in 23S rRNA</text>
        <dbReference type="Rhea" id="RHEA:42524"/>
        <dbReference type="Rhea" id="RHEA-COMP:10097"/>
        <dbReference type="Rhea" id="RHEA-COMP:10098"/>
        <dbReference type="ChEBI" id="CHEBI:65314"/>
        <dbReference type="ChEBI" id="CHEBI:65315"/>
        <dbReference type="EC" id="5.4.99.23"/>
    </reaction>
</comment>
<dbReference type="GO" id="GO:0003723">
    <property type="term" value="F:RNA binding"/>
    <property type="evidence" value="ECO:0007669"/>
    <property type="project" value="UniProtKB-KW"/>
</dbReference>
<dbReference type="InterPro" id="IPR006224">
    <property type="entry name" value="PsdUridine_synth_RluA-like_CS"/>
</dbReference>
<reference evidence="11 12" key="1">
    <citation type="submission" date="2019-03" db="EMBL/GenBank/DDBJ databases">
        <title>Genomic Encyclopedia of Type Strains, Phase IV (KMG-IV): sequencing the most valuable type-strain genomes for metagenomic binning, comparative biology and taxonomic classification.</title>
        <authorList>
            <person name="Goeker M."/>
        </authorList>
    </citation>
    <scope>NUCLEOTIDE SEQUENCE [LARGE SCALE GENOMIC DNA]</scope>
    <source>
        <strain evidence="11 12">DSM 203</strain>
    </source>
</reference>
<dbReference type="PANTHER" id="PTHR21600">
    <property type="entry name" value="MITOCHONDRIAL RNA PSEUDOURIDINE SYNTHASE"/>
    <property type="match status" value="1"/>
</dbReference>
<dbReference type="CDD" id="cd02869">
    <property type="entry name" value="PseudoU_synth_RluA_like"/>
    <property type="match status" value="1"/>
</dbReference>